<comment type="cofactor">
    <cofactor evidence="7">
        <name>FMN</name>
        <dbReference type="ChEBI" id="CHEBI:58210"/>
    </cofactor>
    <text evidence="7">Binds 1 FMN per subunit.</text>
</comment>
<dbReference type="EMBL" id="BAAFGK010000004">
    <property type="protein sequence ID" value="GAB0057893.1"/>
    <property type="molecule type" value="Genomic_DNA"/>
</dbReference>
<reference evidence="9 10" key="2">
    <citation type="submission" date="2024-09" db="EMBL/GenBank/DDBJ databases">
        <title>Draft genome sequence of Candidatus Magnetaquicoccaceae bacterium FCR-1.</title>
        <authorList>
            <person name="Shimoshige H."/>
            <person name="Shimamura S."/>
            <person name="Taoka A."/>
            <person name="Kobayashi H."/>
            <person name="Maekawa T."/>
        </authorList>
    </citation>
    <scope>NUCLEOTIDE SEQUENCE [LARGE SCALE GENOMIC DNA]</scope>
    <source>
        <strain evidence="9 10">FCR-1</strain>
    </source>
</reference>
<keyword evidence="7" id="KW-0288">FMN</keyword>
<evidence type="ECO:0000313" key="9">
    <source>
        <dbReference type="EMBL" id="GAB0057893.1"/>
    </source>
</evidence>
<protein>
    <recommendedName>
        <fullName evidence="7">Protein-methionine-sulfoxide reductase heme-binding subunit MsrQ</fullName>
    </recommendedName>
    <alternativeName>
        <fullName evidence="7">Flavocytochrome MsrQ</fullName>
    </alternativeName>
</protein>
<comment type="subunit">
    <text evidence="7">Heterodimer of a catalytic subunit (MsrP) and a heme-binding subunit (MsrQ).</text>
</comment>
<dbReference type="SUPFAM" id="SSF103473">
    <property type="entry name" value="MFS general substrate transporter"/>
    <property type="match status" value="1"/>
</dbReference>
<keyword evidence="7" id="KW-0249">Electron transport</keyword>
<keyword evidence="7" id="KW-0285">Flavoprotein</keyword>
<comment type="cofactor">
    <cofactor evidence="7">
        <name>heme b</name>
        <dbReference type="ChEBI" id="CHEBI:60344"/>
    </cofactor>
    <text evidence="7">Binds 1 heme b (iron(II)-protoporphyrin IX) group per subunit.</text>
</comment>
<dbReference type="PANTHER" id="PTHR36964:SF1">
    <property type="entry name" value="PROTEIN-METHIONINE-SULFOXIDE REDUCTASE HEME-BINDING SUBUNIT MSRQ"/>
    <property type="match status" value="1"/>
</dbReference>
<dbReference type="InterPro" id="IPR013130">
    <property type="entry name" value="Fe3_Rdtase_TM_dom"/>
</dbReference>
<accession>A0ABQ0CAJ6</accession>
<feature type="transmembrane region" description="Helical" evidence="7">
    <location>
        <begin position="234"/>
        <end position="258"/>
    </location>
</feature>
<keyword evidence="6 7" id="KW-0472">Membrane</keyword>
<feature type="transmembrane region" description="Helical" evidence="7">
    <location>
        <begin position="118"/>
        <end position="138"/>
    </location>
</feature>
<proteinExistence type="inferred from homology"/>
<keyword evidence="7" id="KW-0349">Heme</keyword>
<dbReference type="Proteomes" id="UP001628193">
    <property type="component" value="Unassembled WGS sequence"/>
</dbReference>
<dbReference type="InterPro" id="IPR036259">
    <property type="entry name" value="MFS_trans_sf"/>
</dbReference>
<feature type="transmembrane region" description="Helical" evidence="7">
    <location>
        <begin position="361"/>
        <end position="385"/>
    </location>
</feature>
<comment type="caution">
    <text evidence="9">The sequence shown here is derived from an EMBL/GenBank/DDBJ whole genome shotgun (WGS) entry which is preliminary data.</text>
</comment>
<evidence type="ECO:0000256" key="6">
    <source>
        <dbReference type="ARBA" id="ARBA00023136"/>
    </source>
</evidence>
<keyword evidence="3 7" id="KW-0812">Transmembrane</keyword>
<feature type="transmembrane region" description="Helical" evidence="7">
    <location>
        <begin position="585"/>
        <end position="602"/>
    </location>
</feature>
<feature type="transmembrane region" description="Helical" evidence="7">
    <location>
        <begin position="397"/>
        <end position="419"/>
    </location>
</feature>
<dbReference type="InterPro" id="IPR022837">
    <property type="entry name" value="MsrQ-like"/>
</dbReference>
<dbReference type="RefSeq" id="WP_420905579.1">
    <property type="nucleotide sequence ID" value="NZ_BAAFGK010000004.1"/>
</dbReference>
<dbReference type="NCBIfam" id="NF040986">
    <property type="entry name" value="MamH"/>
    <property type="match status" value="1"/>
</dbReference>
<keyword evidence="7" id="KW-1003">Cell membrane</keyword>
<evidence type="ECO:0000259" key="8">
    <source>
        <dbReference type="Pfam" id="PF01794"/>
    </source>
</evidence>
<feature type="transmembrane region" description="Helical" evidence="7">
    <location>
        <begin position="159"/>
        <end position="176"/>
    </location>
</feature>
<name>A0ABQ0CAJ6_9PROT</name>
<feature type="transmembrane region" description="Helical" evidence="7">
    <location>
        <begin position="182"/>
        <end position="201"/>
    </location>
</feature>
<evidence type="ECO:0000256" key="3">
    <source>
        <dbReference type="ARBA" id="ARBA00022692"/>
    </source>
</evidence>
<gene>
    <name evidence="9" type="primary">mamZ</name>
    <name evidence="7" type="synonym">msrQ</name>
    <name evidence="9" type="ORF">SIID45300_02227</name>
</gene>
<dbReference type="HAMAP" id="MF_01207">
    <property type="entry name" value="MsrQ"/>
    <property type="match status" value="1"/>
</dbReference>
<dbReference type="Gene3D" id="1.20.1250.20">
    <property type="entry name" value="MFS general substrate transporter like domains"/>
    <property type="match status" value="1"/>
</dbReference>
<feature type="transmembrane region" description="Helical" evidence="7">
    <location>
        <begin position="548"/>
        <end position="565"/>
    </location>
</feature>
<feature type="transmembrane region" description="Helical" evidence="7">
    <location>
        <begin position="54"/>
        <end position="74"/>
    </location>
</feature>
<evidence type="ECO:0000256" key="7">
    <source>
        <dbReference type="HAMAP-Rule" id="MF_01207"/>
    </source>
</evidence>
<feature type="transmembrane region" description="Helical" evidence="7">
    <location>
        <begin position="270"/>
        <end position="293"/>
    </location>
</feature>
<evidence type="ECO:0000256" key="1">
    <source>
        <dbReference type="ARBA" id="ARBA00004141"/>
    </source>
</evidence>
<feature type="domain" description="Ferric oxidoreductase" evidence="8">
    <location>
        <begin position="483"/>
        <end position="593"/>
    </location>
</feature>
<reference evidence="9 10" key="1">
    <citation type="submission" date="2024-05" db="EMBL/GenBank/DDBJ databases">
        <authorList>
            <consortium name="Candidatus Magnetaquicoccaceae bacterium FCR-1 genome sequencing consortium"/>
            <person name="Shimoshige H."/>
            <person name="Shimamura S."/>
            <person name="Taoka A."/>
            <person name="Kobayashi H."/>
            <person name="Maekawa T."/>
        </authorList>
    </citation>
    <scope>NUCLEOTIDE SEQUENCE [LARGE SCALE GENOMIC DNA]</scope>
    <source>
        <strain evidence="9 10">FCR-1</strain>
    </source>
</reference>
<feature type="transmembrane region" description="Helical" evidence="7">
    <location>
        <begin position="20"/>
        <end position="42"/>
    </location>
</feature>
<organism evidence="9 10">
    <name type="scientific">Candidatus Magnetaquiglobus chichijimensis</name>
    <dbReference type="NCBI Taxonomy" id="3141448"/>
    <lineage>
        <taxon>Bacteria</taxon>
        <taxon>Pseudomonadati</taxon>
        <taxon>Pseudomonadota</taxon>
        <taxon>Magnetococcia</taxon>
        <taxon>Magnetococcales</taxon>
        <taxon>Candidatus Magnetaquicoccaceae</taxon>
        <taxon>Candidatus Magnetaquiglobus</taxon>
    </lineage>
</organism>
<comment type="function">
    <text evidence="7">Part of the MsrPQ system that repairs oxidized periplasmic proteins containing methionine sulfoxide residues (Met-O), using respiratory chain electrons. Thus protects these proteins from oxidative-stress damage caused by reactive species of oxygen and chlorine generated by the host defense mechanisms. MsrPQ is essential for the maintenance of envelope integrity under bleach stress, rescuing a wide series of structurally unrelated periplasmic proteins from methionine oxidation. MsrQ provides electrons for reduction to the reductase catalytic subunit MsrP, using the quinone pool of the respiratory chain.</text>
</comment>
<feature type="transmembrane region" description="Helical" evidence="7">
    <location>
        <begin position="440"/>
        <end position="462"/>
    </location>
</feature>
<evidence type="ECO:0000256" key="2">
    <source>
        <dbReference type="ARBA" id="ARBA00022448"/>
    </source>
</evidence>
<comment type="caution">
    <text evidence="7">Lacks conserved residue(s) required for the propagation of feature annotation.</text>
</comment>
<feature type="transmembrane region" description="Helical" evidence="7">
    <location>
        <begin position="86"/>
        <end position="106"/>
    </location>
</feature>
<sequence>MTTLDDSTVPQNPTERNNTLYLLSSLSTLIIALAVGLQPLYLDDALRIPYEESGVINAHLVVVTELISLVLIGYIEFIQKRVSNGVLLFLGFLLAGIGATLAPLSHETHRALGLSGLAFYYLMRILISLGTNTAQLEISTIIGRFSILHQAPQVMINKIIMLVLGSTLIFAILMQIPHDAGTVYSVMMMMALMGIAGTWMIKRKLLPHQQDLAIEPSRGDDALKFIARDPRMQLTLAAAFFVRADLIVLSLFLSMWHISIADLVGVSRVYATAHAALWIGLVGLVILIAIPFWKQFMASHSRVTAIGISLCITGLGFLLMSLVVNPFGWALSVPLMIIGFGSAGSLTAPKVLTLELFPAHLLSAVQGIFALSGSLGVIVLVQSGGYFFDAVGPRSPFVLIGTGNLLLMLYAVWLIHGRMNENAQHVLLKHGSNRLDLKPLIWMISLLPFLWLLGRVLLSGYVPGSSVGQMPVGFINRYLGDWAFNFLLISLSLRPISELTGIKQLGQYRRMIGLYAFFYASLHVVTFVWLEWNLKWGDILADFYKREFILLGVAAFSMLIVLSLTSTNDAIRKLGGKRWKQIHKITYAINVLVAFHFIFASTHDNGEPYVYLILVALLLWYRYQQSISPSKKPLPQRSYGS</sequence>
<comment type="subcellular location">
    <subcellularLocation>
        <location evidence="7">Cell membrane</location>
        <topology evidence="7">Multi-pass membrane protein</topology>
    </subcellularLocation>
    <subcellularLocation>
        <location evidence="1">Membrane</location>
        <topology evidence="1">Multi-pass membrane protein</topology>
    </subcellularLocation>
</comment>
<feature type="transmembrane region" description="Helical" evidence="7">
    <location>
        <begin position="608"/>
        <end position="623"/>
    </location>
</feature>
<evidence type="ECO:0000256" key="5">
    <source>
        <dbReference type="ARBA" id="ARBA00023004"/>
    </source>
</evidence>
<dbReference type="Pfam" id="PF01794">
    <property type="entry name" value="Ferric_reduct"/>
    <property type="match status" value="1"/>
</dbReference>
<evidence type="ECO:0000313" key="10">
    <source>
        <dbReference type="Proteomes" id="UP001628193"/>
    </source>
</evidence>
<keyword evidence="7" id="KW-0479">Metal-binding</keyword>
<keyword evidence="5 7" id="KW-0408">Iron</keyword>
<comment type="similarity">
    <text evidence="7">Belongs to the MsrQ family.</text>
</comment>
<feature type="transmembrane region" description="Helical" evidence="7">
    <location>
        <begin position="305"/>
        <end position="323"/>
    </location>
</feature>
<keyword evidence="10" id="KW-1185">Reference proteome</keyword>
<dbReference type="NCBIfam" id="NF040998">
    <property type="entry name" value="MamZ"/>
    <property type="match status" value="1"/>
</dbReference>
<keyword evidence="4 7" id="KW-1133">Transmembrane helix</keyword>
<dbReference type="PANTHER" id="PTHR36964">
    <property type="entry name" value="PROTEIN-METHIONINE-SULFOXIDE REDUCTASE HEME-BINDING SUBUNIT MSRQ"/>
    <property type="match status" value="1"/>
</dbReference>
<evidence type="ECO:0000256" key="4">
    <source>
        <dbReference type="ARBA" id="ARBA00022989"/>
    </source>
</evidence>
<keyword evidence="2 7" id="KW-0813">Transport</keyword>
<feature type="transmembrane region" description="Helical" evidence="7">
    <location>
        <begin position="512"/>
        <end position="532"/>
    </location>
</feature>